<evidence type="ECO:0000313" key="3">
    <source>
        <dbReference type="Proteomes" id="UP000789342"/>
    </source>
</evidence>
<name>A0A9N9FKE8_9GLOM</name>
<feature type="coiled-coil region" evidence="1">
    <location>
        <begin position="138"/>
        <end position="179"/>
    </location>
</feature>
<evidence type="ECO:0000313" key="2">
    <source>
        <dbReference type="EMBL" id="CAG8542494.1"/>
    </source>
</evidence>
<dbReference type="OrthoDB" id="2149224at2759"/>
<organism evidence="2 3">
    <name type="scientific">Acaulospora morrowiae</name>
    <dbReference type="NCBI Taxonomy" id="94023"/>
    <lineage>
        <taxon>Eukaryota</taxon>
        <taxon>Fungi</taxon>
        <taxon>Fungi incertae sedis</taxon>
        <taxon>Mucoromycota</taxon>
        <taxon>Glomeromycotina</taxon>
        <taxon>Glomeromycetes</taxon>
        <taxon>Diversisporales</taxon>
        <taxon>Acaulosporaceae</taxon>
        <taxon>Acaulospora</taxon>
    </lineage>
</organism>
<dbReference type="Proteomes" id="UP000789342">
    <property type="component" value="Unassembled WGS sequence"/>
</dbReference>
<feature type="coiled-coil region" evidence="1">
    <location>
        <begin position="42"/>
        <end position="88"/>
    </location>
</feature>
<proteinExistence type="predicted"/>
<dbReference type="AlphaFoldDB" id="A0A9N9FKE8"/>
<gene>
    <name evidence="2" type="ORF">AMORRO_LOCUS5194</name>
</gene>
<dbReference type="EMBL" id="CAJVPV010003058">
    <property type="protein sequence ID" value="CAG8542494.1"/>
    <property type="molecule type" value="Genomic_DNA"/>
</dbReference>
<keyword evidence="3" id="KW-1185">Reference proteome</keyword>
<evidence type="ECO:0000256" key="1">
    <source>
        <dbReference type="SAM" id="Coils"/>
    </source>
</evidence>
<comment type="caution">
    <text evidence="2">The sequence shown here is derived from an EMBL/GenBank/DDBJ whole genome shotgun (WGS) entry which is preliminary data.</text>
</comment>
<reference evidence="2" key="1">
    <citation type="submission" date="2021-06" db="EMBL/GenBank/DDBJ databases">
        <authorList>
            <person name="Kallberg Y."/>
            <person name="Tangrot J."/>
            <person name="Rosling A."/>
        </authorList>
    </citation>
    <scope>NUCLEOTIDE SEQUENCE</scope>
    <source>
        <strain evidence="2">CL551</strain>
    </source>
</reference>
<sequence length="193" mass="21936">MAGYMNLNSDKGCAYSVALIKEQLESRLNKNANQIQIAAKSNTALVKQQIKLEERIQELDRTEGDKVSQALKDRLVAFEQEMKALDVEIFQGTRVLLKGTNIPTLFDSTTKPESNVKFTPKEKNKYGKNQKKSSKVDIELAENIGQGLVQEIRRLKERVRELEINKAELEHNIEILTGRACSTEEIEDFIIVE</sequence>
<keyword evidence="1" id="KW-0175">Coiled coil</keyword>
<accession>A0A9N9FKE8</accession>
<protein>
    <submittedName>
        <fullName evidence="2">1435_t:CDS:1</fullName>
    </submittedName>
</protein>